<dbReference type="Gene3D" id="3.60.10.10">
    <property type="entry name" value="Endonuclease/exonuclease/phosphatase"/>
    <property type="match status" value="1"/>
</dbReference>
<evidence type="ECO:0000256" key="1">
    <source>
        <dbReference type="SAM" id="MobiDB-lite"/>
    </source>
</evidence>
<evidence type="ECO:0000256" key="2">
    <source>
        <dbReference type="SAM" id="Phobius"/>
    </source>
</evidence>
<dbReference type="SUPFAM" id="SSF56219">
    <property type="entry name" value="DNase I-like"/>
    <property type="match status" value="1"/>
</dbReference>
<dbReference type="GO" id="GO:0004439">
    <property type="term" value="F:phosphatidylinositol-4,5-bisphosphate 5-phosphatase activity"/>
    <property type="evidence" value="ECO:0007669"/>
    <property type="project" value="TreeGrafter"/>
</dbReference>
<dbReference type="Proteomes" id="UP000232875">
    <property type="component" value="Unassembled WGS sequence"/>
</dbReference>
<dbReference type="InterPro" id="IPR036691">
    <property type="entry name" value="Endo/exonu/phosph_ase_sf"/>
</dbReference>
<dbReference type="PANTHER" id="PTHR11200">
    <property type="entry name" value="INOSITOL 5-PHOSPHATASE"/>
    <property type="match status" value="1"/>
</dbReference>
<dbReference type="InterPro" id="IPR046985">
    <property type="entry name" value="IP5"/>
</dbReference>
<feature type="transmembrane region" description="Helical" evidence="2">
    <location>
        <begin position="633"/>
        <end position="654"/>
    </location>
</feature>
<dbReference type="InterPro" id="IPR000300">
    <property type="entry name" value="IPPc"/>
</dbReference>
<keyword evidence="5" id="KW-1185">Reference proteome</keyword>
<dbReference type="SMART" id="SM00128">
    <property type="entry name" value="IPPc"/>
    <property type="match status" value="1"/>
</dbReference>
<keyword evidence="2" id="KW-0812">Transmembrane</keyword>
<organism evidence="4 5">
    <name type="scientific">Malassezia vespertilionis</name>
    <dbReference type="NCBI Taxonomy" id="2020962"/>
    <lineage>
        <taxon>Eukaryota</taxon>
        <taxon>Fungi</taxon>
        <taxon>Dikarya</taxon>
        <taxon>Basidiomycota</taxon>
        <taxon>Ustilaginomycotina</taxon>
        <taxon>Malasseziomycetes</taxon>
        <taxon>Malasseziales</taxon>
        <taxon>Malasseziaceae</taxon>
        <taxon>Malassezia</taxon>
    </lineage>
</organism>
<dbReference type="EMBL" id="KZ454993">
    <property type="protein sequence ID" value="PKI82948.1"/>
    <property type="molecule type" value="Genomic_DNA"/>
</dbReference>
<feature type="compositionally biased region" description="Polar residues" evidence="1">
    <location>
        <begin position="1366"/>
        <end position="1376"/>
    </location>
</feature>
<dbReference type="STRING" id="2020962.A0A2N1J8S4"/>
<dbReference type="PANTHER" id="PTHR11200:SF275">
    <property type="entry name" value="LD06095P"/>
    <property type="match status" value="1"/>
</dbReference>
<proteinExistence type="predicted"/>
<accession>A0A2N1J8S4</accession>
<feature type="domain" description="Inositol polyphosphate-related phosphatase" evidence="3">
    <location>
        <begin position="1012"/>
        <end position="1490"/>
    </location>
</feature>
<feature type="region of interest" description="Disordered" evidence="1">
    <location>
        <begin position="1090"/>
        <end position="1128"/>
    </location>
</feature>
<evidence type="ECO:0000313" key="4">
    <source>
        <dbReference type="EMBL" id="PKI82948.1"/>
    </source>
</evidence>
<feature type="compositionally biased region" description="Basic and acidic residues" evidence="1">
    <location>
        <begin position="1354"/>
        <end position="1365"/>
    </location>
</feature>
<evidence type="ECO:0000259" key="3">
    <source>
        <dbReference type="SMART" id="SM00128"/>
    </source>
</evidence>
<dbReference type="OrthoDB" id="2549886at2759"/>
<keyword evidence="2" id="KW-1133">Transmembrane helix</keyword>
<feature type="region of interest" description="Disordered" evidence="1">
    <location>
        <begin position="1352"/>
        <end position="1378"/>
    </location>
</feature>
<reference evidence="4 5" key="1">
    <citation type="submission" date="2017-10" db="EMBL/GenBank/DDBJ databases">
        <title>A novel species of cold-tolerant Malassezia isolated from bats.</title>
        <authorList>
            <person name="Lorch J.M."/>
            <person name="Palmer J.M."/>
            <person name="Vanderwolf K.J."/>
            <person name="Schmidt K.Z."/>
            <person name="Verant M.L."/>
            <person name="Weller T.J."/>
            <person name="Blehert D.S."/>
        </authorList>
    </citation>
    <scope>NUCLEOTIDE SEQUENCE [LARGE SCALE GENOMIC DNA]</scope>
    <source>
        <strain evidence="4 5">NWHC:44797-103</strain>
    </source>
</reference>
<sequence length="1570" mass="173863">MQLALRYYTLGAQLLYRAPCIATPSQLTQFTATLVNRPVLGLFVRHLYIGTIERGSEQPLAFLRGRLASYAQAMGLREHDTVPHGDPTTSHGSVLAPVLEIDIAETLAFFVGPDGVHGLDIYRPGFDREGEWVGMGAWVLCLHEARSYLNWFRAMAYQARLETVLSGQDTELVTLRDTASACAEYLAGYIRRLGDQYMLTPLLERRPGTRHDPLDFGDAGPVAPLPPGLPVHTNDVMQTLQARILQRWASQKCLLDVPVWLSWLAALAIAYGQVLGLECADAEAVRHSPYACDALLRDARMRGSAFFHARDTFHDPILFARSGAIRFLVGDETSERDEPAASRNEPAMWAIPEYSQDGVLLPVNGEGLLRGSFSARPSGLLPHRLVAPLPQDEQGQRAHVQNSAPPTLGSLVQCAHAIFAYVPNLQSLGLSGVLERALASMRGASSMPQLERVYLGPPPPYWAYALQFDSLAFALVKHITITGCMLLPEEAYALAGANGTLPHLKSVTWSMHHIATSHRADAILTALTILLDRQDGMRGIALLRVILHPHDYASKKKKKKKKKKNNRAAAARGLIITMASLLAQSPAAALSEARRDSVSTASDATINFDEEMDGDPLWDVYEDGIPLAPLRGLMIICSVVGGMVLTIILLPWLAASYNITPTPAPPPNSTRAAHTTQSPMVTEDPADWDMYRDFNNMGQGPSAEPEHGMHARKVGDVPRYSERSSKTHLVSVQPLLEQEKDFTRAYSFGSDDDTKLLRRGPMHEPMIELEDLPPLGTEFSSYERERMTRRSRRTRKRLGRLGYLDSWLRGYTPLCGWFGPRAAVAIGFVLVVVIGVTLFFVIPRVPSVTLVTKDPLVPAQARSDMAVTVQPTGFTMNGTLALHMDNSQGWIPSHLKTVEAVVKFQPQDTKVGEGKLKGPWIPGRTSTRLHVPISFSYKSPNATGDDTQLTFQDACAHLYRGVTRSSLDLSVKVTLDVAGIAGTHTSLLDLPSFAWSLYESMKGLAIEDAEHAFVKVRIMTWNMHGHIPKGDLEVLFGHMEPHSPENIDSATFGDEYAIPQLPMNTQHPFHLLVIACQEFQGAGTMLTPSIGQEGSLGSKSSTSTLTSARNETRSSSPGFGENARLGQLSPKDMRIPPLQLGPYELIIKERMMGCYTAVYVWRPCLRFVKGASANVVKTGLLAGRMGNKGGIGVSVHFADLRLLFINAHLAAHASKMEARVANINKIESEMSVDTFLLPNDVRNAFEQSSLRFDHSFWCGDLNFRVNITRKHADWLIMNESYEHALEFDQLRTAMREGNAFQGFKEAAINFPPTYKYDVIKAIRTKAYNDANDTDNAQKKLEATRKRKLYVWPTERGKQKEERSQQDRNAATLTRSESFTSLSNISDSSSIMEEVPSTLDTIAPEKATQSENTKLHSPKVLQGLRAAANSRKKQLAEVLSNPSEKAAYDSSTKQRVPSWCDRVLWRSNAVPKAQEEHHEHLLSRSLRDALPILAKKREQDKVSHDEAGKSRRGFSAFNWLHADQNREHEEGCIMKSEVRVLEYRTIEDADVQALGAISDHRPVIFSAMIGL</sequence>
<gene>
    <name evidence="4" type="ORF">MVES_003224</name>
</gene>
<feature type="transmembrane region" description="Helical" evidence="2">
    <location>
        <begin position="822"/>
        <end position="842"/>
    </location>
</feature>
<dbReference type="GO" id="GO:0046856">
    <property type="term" value="P:phosphatidylinositol dephosphorylation"/>
    <property type="evidence" value="ECO:0007669"/>
    <property type="project" value="InterPro"/>
</dbReference>
<keyword evidence="2" id="KW-0472">Membrane</keyword>
<dbReference type="Pfam" id="PF22669">
    <property type="entry name" value="Exo_endo_phos2"/>
    <property type="match status" value="2"/>
</dbReference>
<evidence type="ECO:0000313" key="5">
    <source>
        <dbReference type="Proteomes" id="UP000232875"/>
    </source>
</evidence>
<protein>
    <recommendedName>
        <fullName evidence="3">Inositol polyphosphate-related phosphatase domain-containing protein</fullName>
    </recommendedName>
</protein>
<name>A0A2N1J8S4_9BASI</name>
<feature type="compositionally biased region" description="Low complexity" evidence="1">
    <location>
        <begin position="1095"/>
        <end position="1107"/>
    </location>
</feature>